<keyword evidence="9" id="KW-1185">Reference proteome</keyword>
<evidence type="ECO:0000256" key="5">
    <source>
        <dbReference type="ARBA" id="ARBA00023242"/>
    </source>
</evidence>
<sequence length="186" mass="21508">MQESKGAKERNDAKETKRCEGDETMGRRQNDAKETKREGNRRKRGLELSPLEWWKLKETCFPGLARMARNYLVIPDVFRSCLRAQAPFTLINGACLFVRIGTSVPSERRFSVATDLITKKRSRLNSTSICASMCLHDWWKPNIIANETKEWLKELTSPYDEKSDNLQIALEDSEELAPEDFSSQYR</sequence>
<feature type="region of interest" description="Disordered" evidence="6">
    <location>
        <begin position="1"/>
        <end position="41"/>
    </location>
</feature>
<dbReference type="Proteomes" id="UP000673691">
    <property type="component" value="Unassembled WGS sequence"/>
</dbReference>
<dbReference type="SUPFAM" id="SSF53098">
    <property type="entry name" value="Ribonuclease H-like"/>
    <property type="match status" value="1"/>
</dbReference>
<dbReference type="GO" id="GO:0008270">
    <property type="term" value="F:zinc ion binding"/>
    <property type="evidence" value="ECO:0007669"/>
    <property type="project" value="UniProtKB-KW"/>
</dbReference>
<comment type="subcellular location">
    <subcellularLocation>
        <location evidence="1">Nucleus</location>
    </subcellularLocation>
</comment>
<feature type="domain" description="HAT C-terminal dimerisation" evidence="7">
    <location>
        <begin position="102"/>
        <end position="138"/>
    </location>
</feature>
<dbReference type="PANTHER" id="PTHR46481:SF10">
    <property type="entry name" value="ZINC FINGER BED DOMAIN-CONTAINING PROTEIN 39"/>
    <property type="match status" value="1"/>
</dbReference>
<dbReference type="GO" id="GO:0005634">
    <property type="term" value="C:nucleus"/>
    <property type="evidence" value="ECO:0007669"/>
    <property type="project" value="UniProtKB-SubCell"/>
</dbReference>
<evidence type="ECO:0000256" key="3">
    <source>
        <dbReference type="ARBA" id="ARBA00022771"/>
    </source>
</evidence>
<feature type="domain" description="HAT C-terminal dimerisation" evidence="7">
    <location>
        <begin position="46"/>
        <end position="75"/>
    </location>
</feature>
<keyword evidence="4" id="KW-0862">Zinc</keyword>
<gene>
    <name evidence="8" type="ORF">BJ554DRAFT_1744</name>
</gene>
<dbReference type="AlphaFoldDB" id="A0A8H8DMH6"/>
<reference evidence="8 9" key="1">
    <citation type="journal article" name="Sci. Rep.">
        <title>Genome-scale phylogenetic analyses confirm Olpidium as the closest living zoosporic fungus to the non-flagellated, terrestrial fungi.</title>
        <authorList>
            <person name="Chang Y."/>
            <person name="Rochon D."/>
            <person name="Sekimoto S."/>
            <person name="Wang Y."/>
            <person name="Chovatia M."/>
            <person name="Sandor L."/>
            <person name="Salamov A."/>
            <person name="Grigoriev I.V."/>
            <person name="Stajich J.E."/>
            <person name="Spatafora J.W."/>
        </authorList>
    </citation>
    <scope>NUCLEOTIDE SEQUENCE [LARGE SCALE GENOMIC DNA]</scope>
    <source>
        <strain evidence="8">S191</strain>
    </source>
</reference>
<organism evidence="8 9">
    <name type="scientific">Olpidium bornovanus</name>
    <dbReference type="NCBI Taxonomy" id="278681"/>
    <lineage>
        <taxon>Eukaryota</taxon>
        <taxon>Fungi</taxon>
        <taxon>Fungi incertae sedis</taxon>
        <taxon>Olpidiomycota</taxon>
        <taxon>Olpidiomycotina</taxon>
        <taxon>Olpidiomycetes</taxon>
        <taxon>Olpidiales</taxon>
        <taxon>Olpidiaceae</taxon>
        <taxon>Olpidium</taxon>
    </lineage>
</organism>
<evidence type="ECO:0000256" key="1">
    <source>
        <dbReference type="ARBA" id="ARBA00004123"/>
    </source>
</evidence>
<dbReference type="EMBL" id="JAEFCI010000109">
    <property type="protein sequence ID" value="KAG5463761.1"/>
    <property type="molecule type" value="Genomic_DNA"/>
</dbReference>
<keyword evidence="5" id="KW-0539">Nucleus</keyword>
<keyword evidence="2" id="KW-0479">Metal-binding</keyword>
<name>A0A8H8DMH6_9FUNG</name>
<evidence type="ECO:0000313" key="9">
    <source>
        <dbReference type="Proteomes" id="UP000673691"/>
    </source>
</evidence>
<dbReference type="GO" id="GO:0046983">
    <property type="term" value="F:protein dimerization activity"/>
    <property type="evidence" value="ECO:0007669"/>
    <property type="project" value="InterPro"/>
</dbReference>
<evidence type="ECO:0000256" key="4">
    <source>
        <dbReference type="ARBA" id="ARBA00022833"/>
    </source>
</evidence>
<protein>
    <recommendedName>
        <fullName evidence="7">HAT C-terminal dimerisation domain-containing protein</fullName>
    </recommendedName>
</protein>
<dbReference type="Pfam" id="PF05699">
    <property type="entry name" value="Dimer_Tnp_hAT"/>
    <property type="match status" value="2"/>
</dbReference>
<comment type="caution">
    <text evidence="8">The sequence shown here is derived from an EMBL/GenBank/DDBJ whole genome shotgun (WGS) entry which is preliminary data.</text>
</comment>
<accession>A0A8H8DMH6</accession>
<dbReference type="InterPro" id="IPR008906">
    <property type="entry name" value="HATC_C_dom"/>
</dbReference>
<feature type="compositionally biased region" description="Basic and acidic residues" evidence="6">
    <location>
        <begin position="1"/>
        <end position="38"/>
    </location>
</feature>
<dbReference type="InterPro" id="IPR052035">
    <property type="entry name" value="ZnF_BED_domain_contain"/>
</dbReference>
<dbReference type="PANTHER" id="PTHR46481">
    <property type="entry name" value="ZINC FINGER BED DOMAIN-CONTAINING PROTEIN 4"/>
    <property type="match status" value="1"/>
</dbReference>
<evidence type="ECO:0000313" key="8">
    <source>
        <dbReference type="EMBL" id="KAG5463761.1"/>
    </source>
</evidence>
<evidence type="ECO:0000259" key="7">
    <source>
        <dbReference type="Pfam" id="PF05699"/>
    </source>
</evidence>
<dbReference type="InterPro" id="IPR012337">
    <property type="entry name" value="RNaseH-like_sf"/>
</dbReference>
<evidence type="ECO:0000256" key="6">
    <source>
        <dbReference type="SAM" id="MobiDB-lite"/>
    </source>
</evidence>
<proteinExistence type="predicted"/>
<dbReference type="OrthoDB" id="2381924at2759"/>
<keyword evidence="3" id="KW-0863">Zinc-finger</keyword>
<evidence type="ECO:0000256" key="2">
    <source>
        <dbReference type="ARBA" id="ARBA00022723"/>
    </source>
</evidence>